<evidence type="ECO:0000313" key="2">
    <source>
        <dbReference type="Proteomes" id="UP001152888"/>
    </source>
</evidence>
<proteinExistence type="predicted"/>
<sequence length="35" mass="3859">MSIFSSLLKSPPGIFHYNTAVLTIHNRSICQALPT</sequence>
<dbReference type="EMBL" id="CAKOFQ010007713">
    <property type="protein sequence ID" value="CAH2006888.1"/>
    <property type="molecule type" value="Genomic_DNA"/>
</dbReference>
<comment type="caution">
    <text evidence="1">The sequence shown here is derived from an EMBL/GenBank/DDBJ whole genome shotgun (WGS) entry which is preliminary data.</text>
</comment>
<accession>A0A9P0Q1B1</accession>
<name>A0A9P0Q1B1_ACAOB</name>
<dbReference type="Proteomes" id="UP001152888">
    <property type="component" value="Unassembled WGS sequence"/>
</dbReference>
<evidence type="ECO:0000313" key="1">
    <source>
        <dbReference type="EMBL" id="CAH2006888.1"/>
    </source>
</evidence>
<dbReference type="AlphaFoldDB" id="A0A9P0Q1B1"/>
<gene>
    <name evidence="1" type="ORF">ACAOBT_LOCUS29357</name>
</gene>
<keyword evidence="2" id="KW-1185">Reference proteome</keyword>
<protein>
    <submittedName>
        <fullName evidence="1">Uncharacterized protein</fullName>
    </submittedName>
</protein>
<reference evidence="1" key="1">
    <citation type="submission" date="2022-03" db="EMBL/GenBank/DDBJ databases">
        <authorList>
            <person name="Sayadi A."/>
        </authorList>
    </citation>
    <scope>NUCLEOTIDE SEQUENCE</scope>
</reference>
<organism evidence="1 2">
    <name type="scientific">Acanthoscelides obtectus</name>
    <name type="common">Bean weevil</name>
    <name type="synonym">Bruchus obtectus</name>
    <dbReference type="NCBI Taxonomy" id="200917"/>
    <lineage>
        <taxon>Eukaryota</taxon>
        <taxon>Metazoa</taxon>
        <taxon>Ecdysozoa</taxon>
        <taxon>Arthropoda</taxon>
        <taxon>Hexapoda</taxon>
        <taxon>Insecta</taxon>
        <taxon>Pterygota</taxon>
        <taxon>Neoptera</taxon>
        <taxon>Endopterygota</taxon>
        <taxon>Coleoptera</taxon>
        <taxon>Polyphaga</taxon>
        <taxon>Cucujiformia</taxon>
        <taxon>Chrysomeloidea</taxon>
        <taxon>Chrysomelidae</taxon>
        <taxon>Bruchinae</taxon>
        <taxon>Bruchini</taxon>
        <taxon>Acanthoscelides</taxon>
    </lineage>
</organism>